<proteinExistence type="predicted"/>
<evidence type="ECO:0000313" key="2">
    <source>
        <dbReference type="Proteomes" id="UP000003676"/>
    </source>
</evidence>
<dbReference type="HOGENOM" id="CLU_3232702_0_0_7"/>
<name>B6WQK3_9BACT</name>
<dbReference type="EMBL" id="ABXU01000013">
    <property type="protein sequence ID" value="EEB34745.1"/>
    <property type="molecule type" value="Genomic_DNA"/>
</dbReference>
<sequence length="43" mass="4663">MVRIWSEGRPFLPCSGEQQTGGAVTQLRFSGLLNKALAGRMKA</sequence>
<comment type="caution">
    <text evidence="1">The sequence shown here is derived from an EMBL/GenBank/DDBJ whole genome shotgun (WGS) entry which is preliminary data.</text>
</comment>
<dbReference type="AlphaFoldDB" id="B6WQK3"/>
<reference evidence="1 2" key="1">
    <citation type="submission" date="2008-10" db="EMBL/GenBank/DDBJ databases">
        <title>Draft genome sequence of Desulvovibrio piger (ATCC 29098).</title>
        <authorList>
            <person name="Sudarsanam P."/>
            <person name="Ley R."/>
            <person name="Guruge J."/>
            <person name="Turnbaugh P.J."/>
            <person name="Mahowald M."/>
            <person name="Liep D."/>
            <person name="Gordon J."/>
        </authorList>
    </citation>
    <scope>NUCLEOTIDE SEQUENCE [LARGE SCALE GENOMIC DNA]</scope>
    <source>
        <strain evidence="1 2">ATCC 29098</strain>
    </source>
</reference>
<accession>B6WQK3</accession>
<reference evidence="1 2" key="2">
    <citation type="submission" date="2008-10" db="EMBL/GenBank/DDBJ databases">
        <authorList>
            <person name="Fulton L."/>
            <person name="Clifton S."/>
            <person name="Fulton B."/>
            <person name="Xu J."/>
            <person name="Minx P."/>
            <person name="Pepin K.H."/>
            <person name="Johnson M."/>
            <person name="Bhonagiri V."/>
            <person name="Nash W.E."/>
            <person name="Mardis E.R."/>
            <person name="Wilson R.K."/>
        </authorList>
    </citation>
    <scope>NUCLEOTIDE SEQUENCE [LARGE SCALE GENOMIC DNA]</scope>
    <source>
        <strain evidence="1 2">ATCC 29098</strain>
    </source>
</reference>
<organism evidence="1 2">
    <name type="scientific">Desulfovibrio piger ATCC 29098</name>
    <dbReference type="NCBI Taxonomy" id="411464"/>
    <lineage>
        <taxon>Bacteria</taxon>
        <taxon>Pseudomonadati</taxon>
        <taxon>Thermodesulfobacteriota</taxon>
        <taxon>Desulfovibrionia</taxon>
        <taxon>Desulfovibrionales</taxon>
        <taxon>Desulfovibrionaceae</taxon>
        <taxon>Desulfovibrio</taxon>
    </lineage>
</organism>
<protein>
    <submittedName>
        <fullName evidence="1">Uncharacterized protein</fullName>
    </submittedName>
</protein>
<evidence type="ECO:0000313" key="1">
    <source>
        <dbReference type="EMBL" id="EEB34745.1"/>
    </source>
</evidence>
<dbReference type="Proteomes" id="UP000003676">
    <property type="component" value="Unassembled WGS sequence"/>
</dbReference>
<gene>
    <name evidence="1" type="ORF">DESPIG_00327</name>
</gene>